<sequence>MELDKKIKYKQNVKNKIWNYIRRNKRFRVGDIFIIFNISYSNFKAYLKVLEEANYIKFEGKSRKPFTEIQYRLIKDTGIFAPKLNGNTLYDPNLKTKIETSIKRKEKIVYPKTLMNILTAIDATELTFEEICLKANCANGGLRKWWKRLIKLGIVEGYINEKLEDKWYERRKRKDDKLIYKFNVENAKKVKEELLKGAYIKGEPEMKHLWIH</sequence>
<protein>
    <submittedName>
        <fullName evidence="1">Uncharacterized protein</fullName>
    </submittedName>
</protein>
<dbReference type="KEGG" id="aaqi:AAQM_1454"/>
<name>A0AAE7E226_9BACT</name>
<evidence type="ECO:0000313" key="2">
    <source>
        <dbReference type="Proteomes" id="UP000502065"/>
    </source>
</evidence>
<dbReference type="InterPro" id="IPR036390">
    <property type="entry name" value="WH_DNA-bd_sf"/>
</dbReference>
<dbReference type="EMBL" id="CP030944">
    <property type="protein sequence ID" value="QKE26201.1"/>
    <property type="molecule type" value="Genomic_DNA"/>
</dbReference>
<proteinExistence type="predicted"/>
<dbReference type="Proteomes" id="UP000502065">
    <property type="component" value="Chromosome"/>
</dbReference>
<dbReference type="AlphaFoldDB" id="A0AAE7E226"/>
<dbReference type="SUPFAM" id="SSF46785">
    <property type="entry name" value="Winged helix' DNA-binding domain"/>
    <property type="match status" value="1"/>
</dbReference>
<gene>
    <name evidence="1" type="ORF">AAQM_1454</name>
</gene>
<organism evidence="1 2">
    <name type="scientific">Arcobacter aquimarinus</name>
    <dbReference type="NCBI Taxonomy" id="1315211"/>
    <lineage>
        <taxon>Bacteria</taxon>
        <taxon>Pseudomonadati</taxon>
        <taxon>Campylobacterota</taxon>
        <taxon>Epsilonproteobacteria</taxon>
        <taxon>Campylobacterales</taxon>
        <taxon>Arcobacteraceae</taxon>
        <taxon>Arcobacter</taxon>
    </lineage>
</organism>
<dbReference type="RefSeq" id="WP_129094981.1">
    <property type="nucleotide sequence ID" value="NZ_CBCSAE010000004.1"/>
</dbReference>
<reference evidence="1 2" key="1">
    <citation type="submission" date="2018-07" db="EMBL/GenBank/DDBJ databases">
        <title>Identification of phenol metabolism pathways in Arcobacter.</title>
        <authorList>
            <person name="Miller W.G."/>
            <person name="Yee E."/>
            <person name="Bono J.L."/>
        </authorList>
    </citation>
    <scope>NUCLEOTIDE SEQUENCE [LARGE SCALE GENOMIC DNA]</scope>
    <source>
        <strain evidence="1 2">W63</strain>
    </source>
</reference>
<evidence type="ECO:0000313" key="1">
    <source>
        <dbReference type="EMBL" id="QKE26201.1"/>
    </source>
</evidence>
<accession>A0AAE7E226</accession>
<keyword evidence="2" id="KW-1185">Reference proteome</keyword>